<dbReference type="GO" id="GO:0005737">
    <property type="term" value="C:cytoplasm"/>
    <property type="evidence" value="ECO:0007669"/>
    <property type="project" value="TreeGrafter"/>
</dbReference>
<dbReference type="PANTHER" id="PTHR23324">
    <property type="entry name" value="SEC14 RELATED PROTEIN"/>
    <property type="match status" value="1"/>
</dbReference>
<feature type="signal peptide" evidence="1">
    <location>
        <begin position="1"/>
        <end position="20"/>
    </location>
</feature>
<evidence type="ECO:0000256" key="1">
    <source>
        <dbReference type="SAM" id="SignalP"/>
    </source>
</evidence>
<gene>
    <name evidence="4" type="primary">LOC106563008</name>
</gene>
<dbReference type="InterPro" id="IPR051064">
    <property type="entry name" value="SEC14/CRAL-TRIO_domain"/>
</dbReference>
<feature type="domain" description="GOLD" evidence="2">
    <location>
        <begin position="1"/>
        <end position="93"/>
    </location>
</feature>
<dbReference type="PANTHER" id="PTHR23324:SF83">
    <property type="entry name" value="SEC14-LIKE PROTEIN 2"/>
    <property type="match status" value="1"/>
</dbReference>
<dbReference type="STRING" id="8030.ENSSSAP00000068155"/>
<dbReference type="SUPFAM" id="SSF101576">
    <property type="entry name" value="Supernatant protein factor (SPF), C-terminal domain"/>
    <property type="match status" value="1"/>
</dbReference>
<keyword evidence="3" id="KW-1185">Reference proteome</keyword>
<dbReference type="PROSITE" id="PS50866">
    <property type="entry name" value="GOLD"/>
    <property type="match status" value="1"/>
</dbReference>
<dbReference type="InterPro" id="IPR009038">
    <property type="entry name" value="GOLD_dom"/>
</dbReference>
<organism evidence="3 4">
    <name type="scientific">Salmo salar</name>
    <name type="common">Atlantic salmon</name>
    <dbReference type="NCBI Taxonomy" id="8030"/>
    <lineage>
        <taxon>Eukaryota</taxon>
        <taxon>Metazoa</taxon>
        <taxon>Chordata</taxon>
        <taxon>Craniata</taxon>
        <taxon>Vertebrata</taxon>
        <taxon>Euteleostomi</taxon>
        <taxon>Actinopterygii</taxon>
        <taxon>Neopterygii</taxon>
        <taxon>Teleostei</taxon>
        <taxon>Protacanthopterygii</taxon>
        <taxon>Salmoniformes</taxon>
        <taxon>Salmonidae</taxon>
        <taxon>Salmoninae</taxon>
        <taxon>Salmo</taxon>
    </lineage>
</organism>
<proteinExistence type="predicted"/>
<dbReference type="AlphaFoldDB" id="A0A1S3KY51"/>
<dbReference type="Gene3D" id="2.60.120.680">
    <property type="entry name" value="GOLD domain"/>
    <property type="match status" value="1"/>
</dbReference>
<dbReference type="Proteomes" id="UP001652741">
    <property type="component" value="Chromosome ssa11"/>
</dbReference>
<dbReference type="PaxDb" id="8030-ENSSSAP00000068155"/>
<name>A0A1S3KY51_SALSA</name>
<dbReference type="GeneID" id="106563008"/>
<keyword evidence="1" id="KW-0732">Signal</keyword>
<accession>A0A1S3KY51</accession>
<evidence type="ECO:0000313" key="4">
    <source>
        <dbReference type="RefSeq" id="XP_013983656.1"/>
    </source>
</evidence>
<evidence type="ECO:0000313" key="3">
    <source>
        <dbReference type="Proteomes" id="UP001652741"/>
    </source>
</evidence>
<dbReference type="OrthoDB" id="1434354at2759"/>
<evidence type="ECO:0000259" key="2">
    <source>
        <dbReference type="PROSITE" id="PS50866"/>
    </source>
</evidence>
<reference evidence="4" key="1">
    <citation type="submission" date="2025-08" db="UniProtKB">
        <authorList>
            <consortium name="RefSeq"/>
        </authorList>
    </citation>
    <scope>IDENTIFICATION</scope>
</reference>
<dbReference type="InterPro" id="IPR036598">
    <property type="entry name" value="GOLD_dom_sf"/>
</dbReference>
<dbReference type="KEGG" id="sasa:106563008"/>
<sequence length="113" mass="12565">MSPLSLPFLLPLLSRFASDGAVICFGVFTRTQEGGGHQKVGDMLQVLPSERYNAHMVPEDRSLTCPEPGTYRLHFDNTYSLLQFKTISYTVDVLLPDGHVQGPRSNRGDGRLE</sequence>
<dbReference type="RefSeq" id="XP_013983656.1">
    <property type="nucleotide sequence ID" value="XM_014128181.2"/>
</dbReference>
<protein>
    <submittedName>
        <fullName evidence="4">SEC14-like protein 3</fullName>
    </submittedName>
</protein>
<feature type="chain" id="PRO_5010335517" evidence="1">
    <location>
        <begin position="21"/>
        <end position="113"/>
    </location>
</feature>